<keyword evidence="1" id="KW-1133">Transmembrane helix</keyword>
<sequence length="59" mass="6684">MYAAGRALGYTSPMLKNLILCIKLAIVFGAIVFFAKALQYLIFNGGFSGEFYDYLFFRK</sequence>
<accession>A0A7V8JSR3</accession>
<feature type="transmembrane region" description="Helical" evidence="1">
    <location>
        <begin position="20"/>
        <end position="42"/>
    </location>
</feature>
<name>A0A7V8JSR3_9BURK</name>
<proteinExistence type="predicted"/>
<keyword evidence="1" id="KW-0472">Membrane</keyword>
<evidence type="ECO:0000313" key="2">
    <source>
        <dbReference type="EMBL" id="KAF1037822.1"/>
    </source>
</evidence>
<organism evidence="2 3">
    <name type="scientific">Herbaspirillum frisingense</name>
    <dbReference type="NCBI Taxonomy" id="92645"/>
    <lineage>
        <taxon>Bacteria</taxon>
        <taxon>Pseudomonadati</taxon>
        <taxon>Pseudomonadota</taxon>
        <taxon>Betaproteobacteria</taxon>
        <taxon>Burkholderiales</taxon>
        <taxon>Oxalobacteraceae</taxon>
        <taxon>Herbaspirillum</taxon>
    </lineage>
</organism>
<gene>
    <name evidence="2" type="ORF">GAK35_03856</name>
</gene>
<reference evidence="3" key="1">
    <citation type="journal article" date="2020" name="MBio">
        <title>Horizontal gene transfer to a defensive symbiont with a reduced genome amongst a multipartite beetle microbiome.</title>
        <authorList>
            <person name="Waterworth S.C."/>
            <person name="Florez L.V."/>
            <person name="Rees E.R."/>
            <person name="Hertweck C."/>
            <person name="Kaltenpoth M."/>
            <person name="Kwan J.C."/>
        </authorList>
    </citation>
    <scope>NUCLEOTIDE SEQUENCE [LARGE SCALE GENOMIC DNA]</scope>
</reference>
<keyword evidence="1" id="KW-0812">Transmembrane</keyword>
<evidence type="ECO:0000256" key="1">
    <source>
        <dbReference type="SAM" id="Phobius"/>
    </source>
</evidence>
<dbReference type="AlphaFoldDB" id="A0A7V8JSR3"/>
<evidence type="ECO:0000313" key="3">
    <source>
        <dbReference type="Proteomes" id="UP000462435"/>
    </source>
</evidence>
<protein>
    <submittedName>
        <fullName evidence="2">Uncharacterized protein</fullName>
    </submittedName>
</protein>
<dbReference type="Proteomes" id="UP000462435">
    <property type="component" value="Unassembled WGS sequence"/>
</dbReference>
<comment type="caution">
    <text evidence="2">The sequence shown here is derived from an EMBL/GenBank/DDBJ whole genome shotgun (WGS) entry which is preliminary data.</text>
</comment>
<dbReference type="EMBL" id="WNDX01000172">
    <property type="protein sequence ID" value="KAF1037822.1"/>
    <property type="molecule type" value="Genomic_DNA"/>
</dbReference>